<feature type="binding site" evidence="7">
    <location>
        <position position="136"/>
    </location>
    <ligand>
        <name>substrate</name>
    </ligand>
</feature>
<evidence type="ECO:0000256" key="3">
    <source>
        <dbReference type="ARBA" id="ARBA00022857"/>
    </source>
</evidence>
<feature type="binding site" evidence="7">
    <location>
        <position position="287"/>
    </location>
    <ligand>
        <name>substrate</name>
    </ligand>
</feature>
<comment type="miscellaneous">
    <text evidence="7">The active site is located at the dimer interface.</text>
</comment>
<keyword evidence="9" id="KW-1185">Reference proteome</keyword>
<keyword evidence="5 7" id="KW-0520">NAD</keyword>
<evidence type="ECO:0000313" key="8">
    <source>
        <dbReference type="EMBL" id="BBF91722.1"/>
    </source>
</evidence>
<evidence type="ECO:0000313" key="9">
    <source>
        <dbReference type="Proteomes" id="UP000266934"/>
    </source>
</evidence>
<comment type="subcellular location">
    <subcellularLocation>
        <location evidence="7">Cytoplasm</location>
    </subcellularLocation>
</comment>
<dbReference type="GO" id="GO:0050570">
    <property type="term" value="F:4-hydroxythreonine-4-phosphate dehydrogenase activity"/>
    <property type="evidence" value="ECO:0007669"/>
    <property type="project" value="UniProtKB-UniRule"/>
</dbReference>
<dbReference type="PANTHER" id="PTHR30004:SF6">
    <property type="entry name" value="D-THREONATE 4-PHOSPHATE DEHYDROGENASE"/>
    <property type="match status" value="1"/>
</dbReference>
<comment type="subunit">
    <text evidence="7">Homodimer.</text>
</comment>
<proteinExistence type="inferred from homology"/>
<dbReference type="GO" id="GO:0042823">
    <property type="term" value="P:pyridoxal phosphate biosynthetic process"/>
    <property type="evidence" value="ECO:0007669"/>
    <property type="project" value="UniProtKB-UniRule"/>
</dbReference>
<dbReference type="KEGG" id="blag:BLTE_04070"/>
<keyword evidence="3 7" id="KW-0521">NADP</keyword>
<name>A0A348FWN9_9HYPH</name>
<keyword evidence="7" id="KW-0460">Magnesium</keyword>
<dbReference type="PANTHER" id="PTHR30004">
    <property type="entry name" value="4-HYDROXYTHREONINE-4-PHOSPHATE DEHYDROGENASE"/>
    <property type="match status" value="1"/>
</dbReference>
<evidence type="ECO:0000256" key="1">
    <source>
        <dbReference type="ARBA" id="ARBA00022490"/>
    </source>
</evidence>
<feature type="binding site" evidence="7">
    <location>
        <position position="270"/>
    </location>
    <ligand>
        <name>a divalent metal cation</name>
        <dbReference type="ChEBI" id="CHEBI:60240"/>
        <note>ligand shared between dimeric partners</note>
    </ligand>
</feature>
<feature type="binding site" evidence="7">
    <location>
        <position position="278"/>
    </location>
    <ligand>
        <name>substrate</name>
    </ligand>
</feature>
<dbReference type="OrthoDB" id="9801783at2"/>
<comment type="catalytic activity">
    <reaction evidence="7">
        <text>4-(phosphooxy)-L-threonine + NAD(+) = 3-amino-2-oxopropyl phosphate + CO2 + NADH</text>
        <dbReference type="Rhea" id="RHEA:32275"/>
        <dbReference type="ChEBI" id="CHEBI:16526"/>
        <dbReference type="ChEBI" id="CHEBI:57279"/>
        <dbReference type="ChEBI" id="CHEBI:57540"/>
        <dbReference type="ChEBI" id="CHEBI:57945"/>
        <dbReference type="ChEBI" id="CHEBI:58452"/>
        <dbReference type="EC" id="1.1.1.262"/>
    </reaction>
</comment>
<comment type="similarity">
    <text evidence="7">Belongs to the PdxA family.</text>
</comment>
<keyword evidence="7" id="KW-0862">Zinc</keyword>
<dbReference type="EC" id="1.1.1.262" evidence="7"/>
<keyword evidence="4 7" id="KW-0560">Oxidoreductase</keyword>
<evidence type="ECO:0000256" key="2">
    <source>
        <dbReference type="ARBA" id="ARBA00022723"/>
    </source>
</evidence>
<feature type="binding site" evidence="7">
    <location>
        <position position="215"/>
    </location>
    <ligand>
        <name>a divalent metal cation</name>
        <dbReference type="ChEBI" id="CHEBI:60240"/>
        <note>ligand shared between dimeric partners</note>
    </ligand>
</feature>
<dbReference type="HAMAP" id="MF_00536">
    <property type="entry name" value="PdxA"/>
    <property type="match status" value="1"/>
</dbReference>
<organism evidence="8 9">
    <name type="scientific">Blastochloris tepida</name>
    <dbReference type="NCBI Taxonomy" id="2233851"/>
    <lineage>
        <taxon>Bacteria</taxon>
        <taxon>Pseudomonadati</taxon>
        <taxon>Pseudomonadota</taxon>
        <taxon>Alphaproteobacteria</taxon>
        <taxon>Hyphomicrobiales</taxon>
        <taxon>Blastochloridaceae</taxon>
        <taxon>Blastochloris</taxon>
    </lineage>
</organism>
<keyword evidence="6 7" id="KW-0664">Pyridoxine biosynthesis</keyword>
<dbReference type="NCBIfam" id="NF003699">
    <property type="entry name" value="PRK05312.1"/>
    <property type="match status" value="1"/>
</dbReference>
<keyword evidence="1 7" id="KW-0963">Cytoplasm</keyword>
<accession>A0A348FWN9</accession>
<dbReference type="GO" id="GO:0008615">
    <property type="term" value="P:pyridoxine biosynthetic process"/>
    <property type="evidence" value="ECO:0007669"/>
    <property type="project" value="UniProtKB-UniRule"/>
</dbReference>
<dbReference type="EMBL" id="AP018907">
    <property type="protein sequence ID" value="BBF91722.1"/>
    <property type="molecule type" value="Genomic_DNA"/>
</dbReference>
<keyword evidence="7" id="KW-0170">Cobalt</keyword>
<dbReference type="Pfam" id="PF04166">
    <property type="entry name" value="PdxA"/>
    <property type="match status" value="1"/>
</dbReference>
<reference evidence="8 9" key="1">
    <citation type="submission" date="2018-08" db="EMBL/GenBank/DDBJ databases">
        <title>Complete genome sequencing of Blastochloris tepida GI.</title>
        <authorList>
            <person name="Tsukatani Y."/>
            <person name="Mori H."/>
        </authorList>
    </citation>
    <scope>NUCLEOTIDE SEQUENCE [LARGE SCALE GENOMIC DNA]</scope>
    <source>
        <strain evidence="8 9">GI</strain>
    </source>
</reference>
<comment type="pathway">
    <text evidence="7">Cofactor biosynthesis; pyridoxine 5'-phosphate biosynthesis; pyridoxine 5'-phosphate from D-erythrose 4-phosphate: step 4/5.</text>
</comment>
<dbReference type="GO" id="GO:0008270">
    <property type="term" value="F:zinc ion binding"/>
    <property type="evidence" value="ECO:0007669"/>
    <property type="project" value="UniProtKB-UniRule"/>
</dbReference>
<comment type="function">
    <text evidence="7">Catalyzes the NAD(P)-dependent oxidation of 4-(phosphooxy)-L-threonine (HTP) into 2-amino-3-oxo-4-(phosphooxy)butyric acid which spontaneously decarboxylates to form 3-amino-2-oxopropyl phosphate (AHAP).</text>
</comment>
<evidence type="ECO:0000256" key="6">
    <source>
        <dbReference type="ARBA" id="ARBA00023096"/>
    </source>
</evidence>
<dbReference type="Proteomes" id="UP000266934">
    <property type="component" value="Chromosome"/>
</dbReference>
<dbReference type="InterPro" id="IPR005255">
    <property type="entry name" value="PdxA_fam"/>
</dbReference>
<sequence length="332" mass="34079">MAAPLALTLGEPAGIGPDIALAAWAARQALDLPPFLLIGDPDLLAARARMLGLDVPVAPATPETAAATFPRALPVLATGHPATAAPGQPDAASAPAAKAAIETAVALVRAGRAAAVVTNPIAKSVMYQAGFAFPGHTEFLAELAAGDGAKPQPVMMIWSELVAVVPVTIHIPLAEVPRRLTCELIVETATITARDLAVRFGIARPRLAVCGLNPHAGEGGTLGREDEEIVRPAVETLRGLGLDVRGPLPADTLFHAAARATYDAALGMYHDQVLAPAKALAFDTAVNVTLGLPFVRTSPDHGTAFELAGTGRASPSSLIAALRLAHRLSSRS</sequence>
<evidence type="ECO:0000256" key="5">
    <source>
        <dbReference type="ARBA" id="ARBA00023027"/>
    </source>
</evidence>
<dbReference type="GO" id="GO:0051287">
    <property type="term" value="F:NAD binding"/>
    <property type="evidence" value="ECO:0007669"/>
    <property type="project" value="InterPro"/>
</dbReference>
<dbReference type="Gene3D" id="3.40.718.10">
    <property type="entry name" value="Isopropylmalate Dehydrogenase"/>
    <property type="match status" value="1"/>
</dbReference>
<dbReference type="GO" id="GO:0050897">
    <property type="term" value="F:cobalt ion binding"/>
    <property type="evidence" value="ECO:0007669"/>
    <property type="project" value="UniProtKB-UniRule"/>
</dbReference>
<keyword evidence="2 7" id="KW-0479">Metal-binding</keyword>
<dbReference type="SUPFAM" id="SSF53659">
    <property type="entry name" value="Isocitrate/Isopropylmalate dehydrogenase-like"/>
    <property type="match status" value="1"/>
</dbReference>
<comment type="cofactor">
    <cofactor evidence="7">
        <name>Zn(2+)</name>
        <dbReference type="ChEBI" id="CHEBI:29105"/>
    </cofactor>
    <cofactor evidence="7">
        <name>Mg(2+)</name>
        <dbReference type="ChEBI" id="CHEBI:18420"/>
    </cofactor>
    <cofactor evidence="7">
        <name>Co(2+)</name>
        <dbReference type="ChEBI" id="CHEBI:48828"/>
    </cofactor>
    <text evidence="7">Binds 1 divalent metal cation per subunit. Can use ions such as Zn(2+), Mg(2+) or Co(2+).</text>
</comment>
<evidence type="ECO:0000256" key="4">
    <source>
        <dbReference type="ARBA" id="ARBA00023002"/>
    </source>
</evidence>
<protein>
    <recommendedName>
        <fullName evidence="7">4-hydroxythreonine-4-phosphate dehydrogenase</fullName>
        <ecNumber evidence="7">1.1.1.262</ecNumber>
    </recommendedName>
    <alternativeName>
        <fullName evidence="7">4-(phosphohydroxy)-L-threonine dehydrogenase</fullName>
    </alternativeName>
</protein>
<gene>
    <name evidence="8" type="primary">pdxA2</name>
    <name evidence="7" type="synonym">pdxA</name>
    <name evidence="8" type="ORF">BLTE_04070</name>
</gene>
<dbReference type="NCBIfam" id="TIGR00557">
    <property type="entry name" value="pdxA"/>
    <property type="match status" value="1"/>
</dbReference>
<dbReference type="GO" id="GO:0005737">
    <property type="term" value="C:cytoplasm"/>
    <property type="evidence" value="ECO:0007669"/>
    <property type="project" value="UniProtKB-SubCell"/>
</dbReference>
<dbReference type="AlphaFoldDB" id="A0A348FWN9"/>
<feature type="binding site" evidence="7">
    <location>
        <position position="296"/>
    </location>
    <ligand>
        <name>substrate</name>
    </ligand>
</feature>
<dbReference type="InterPro" id="IPR037510">
    <property type="entry name" value="PdxA"/>
</dbReference>
<dbReference type="GO" id="GO:0000287">
    <property type="term" value="F:magnesium ion binding"/>
    <property type="evidence" value="ECO:0007669"/>
    <property type="project" value="UniProtKB-UniRule"/>
</dbReference>
<dbReference type="RefSeq" id="WP_126397144.1">
    <property type="nucleotide sequence ID" value="NZ_AP018907.1"/>
</dbReference>
<feature type="binding site" evidence="7">
    <location>
        <position position="137"/>
    </location>
    <ligand>
        <name>substrate</name>
    </ligand>
</feature>
<feature type="binding site" evidence="7">
    <location>
        <position position="170"/>
    </location>
    <ligand>
        <name>a divalent metal cation</name>
        <dbReference type="ChEBI" id="CHEBI:60240"/>
        <note>ligand shared between dimeric partners</note>
    </ligand>
</feature>
<dbReference type="UniPathway" id="UPA00244">
    <property type="reaction ID" value="UER00312"/>
</dbReference>
<evidence type="ECO:0000256" key="7">
    <source>
        <dbReference type="HAMAP-Rule" id="MF_00536"/>
    </source>
</evidence>